<comment type="catalytic activity">
    <reaction evidence="6">
        <text>L-lysyl-[protein] + 3 S-adenosyl-L-methionine = N(6),N(6),N(6)-trimethyl-L-lysyl-[protein] + 3 S-adenosyl-L-homocysteine + 3 H(+)</text>
        <dbReference type="Rhea" id="RHEA:54192"/>
        <dbReference type="Rhea" id="RHEA-COMP:9752"/>
        <dbReference type="Rhea" id="RHEA-COMP:13826"/>
        <dbReference type="ChEBI" id="CHEBI:15378"/>
        <dbReference type="ChEBI" id="CHEBI:29969"/>
        <dbReference type="ChEBI" id="CHEBI:57856"/>
        <dbReference type="ChEBI" id="CHEBI:59789"/>
        <dbReference type="ChEBI" id="CHEBI:61961"/>
    </reaction>
</comment>
<dbReference type="Proteomes" id="UP001499910">
    <property type="component" value="Unassembled WGS sequence"/>
</dbReference>
<dbReference type="EC" id="2.1.1.-" evidence="6"/>
<evidence type="ECO:0000256" key="3">
    <source>
        <dbReference type="ARBA" id="ARBA00022603"/>
    </source>
</evidence>
<comment type="function">
    <text evidence="6">Methylates ribosomal protein L11.</text>
</comment>
<evidence type="ECO:0000256" key="5">
    <source>
        <dbReference type="ARBA" id="ARBA00022691"/>
    </source>
</evidence>
<feature type="binding site" evidence="6">
    <location>
        <position position="142"/>
    </location>
    <ligand>
        <name>S-adenosyl-L-methionine</name>
        <dbReference type="ChEBI" id="CHEBI:59789"/>
    </ligand>
</feature>
<name>A0ABP9KVE5_9RHOB</name>
<dbReference type="CDD" id="cd02440">
    <property type="entry name" value="AdoMet_MTases"/>
    <property type="match status" value="1"/>
</dbReference>
<dbReference type="GO" id="GO:0008168">
    <property type="term" value="F:methyltransferase activity"/>
    <property type="evidence" value="ECO:0007669"/>
    <property type="project" value="UniProtKB-KW"/>
</dbReference>
<keyword evidence="3 6" id="KW-0489">Methyltransferase</keyword>
<feature type="binding site" evidence="6">
    <location>
        <position position="188"/>
    </location>
    <ligand>
        <name>S-adenosyl-L-methionine</name>
        <dbReference type="ChEBI" id="CHEBI:59789"/>
    </ligand>
</feature>
<protein>
    <recommendedName>
        <fullName evidence="6">Ribosomal protein L11 methyltransferase</fullName>
        <shortName evidence="6">L11 Mtase</shortName>
        <ecNumber evidence="6">2.1.1.-</ecNumber>
    </recommendedName>
</protein>
<dbReference type="PANTHER" id="PTHR43648:SF1">
    <property type="entry name" value="ELECTRON TRANSFER FLAVOPROTEIN BETA SUBUNIT LYSINE METHYLTRANSFERASE"/>
    <property type="match status" value="1"/>
</dbReference>
<keyword evidence="5 6" id="KW-0949">S-adenosyl-L-methionine</keyword>
<keyword evidence="2 6" id="KW-0963">Cytoplasm</keyword>
<dbReference type="NCBIfam" id="NF001784">
    <property type="entry name" value="PRK00517.2-1"/>
    <property type="match status" value="1"/>
</dbReference>
<dbReference type="Pfam" id="PF06325">
    <property type="entry name" value="PrmA"/>
    <property type="match status" value="1"/>
</dbReference>
<comment type="similarity">
    <text evidence="1 6">Belongs to the methyltransferase superfamily. PrmA family.</text>
</comment>
<evidence type="ECO:0000256" key="4">
    <source>
        <dbReference type="ARBA" id="ARBA00022679"/>
    </source>
</evidence>
<reference evidence="8" key="1">
    <citation type="journal article" date="2019" name="Int. J. Syst. Evol. Microbiol.">
        <title>The Global Catalogue of Microorganisms (GCM) 10K type strain sequencing project: providing services to taxonomists for standard genome sequencing and annotation.</title>
        <authorList>
            <consortium name="The Broad Institute Genomics Platform"/>
            <consortium name="The Broad Institute Genome Sequencing Center for Infectious Disease"/>
            <person name="Wu L."/>
            <person name="Ma J."/>
        </authorList>
    </citation>
    <scope>NUCLEOTIDE SEQUENCE [LARGE SCALE GENOMIC DNA]</scope>
    <source>
        <strain evidence="8">JCM 18015</strain>
    </source>
</reference>
<feature type="binding site" evidence="6">
    <location>
        <position position="235"/>
    </location>
    <ligand>
        <name>S-adenosyl-L-methionine</name>
        <dbReference type="ChEBI" id="CHEBI:59789"/>
    </ligand>
</feature>
<keyword evidence="8" id="KW-1185">Reference proteome</keyword>
<comment type="subcellular location">
    <subcellularLocation>
        <location evidence="6">Cytoplasm</location>
    </subcellularLocation>
</comment>
<dbReference type="SUPFAM" id="SSF53335">
    <property type="entry name" value="S-adenosyl-L-methionine-dependent methyltransferases"/>
    <property type="match status" value="1"/>
</dbReference>
<keyword evidence="7" id="KW-0687">Ribonucleoprotein</keyword>
<dbReference type="InterPro" id="IPR029063">
    <property type="entry name" value="SAM-dependent_MTases_sf"/>
</dbReference>
<dbReference type="InterPro" id="IPR004498">
    <property type="entry name" value="Ribosomal_PrmA_MeTrfase"/>
</dbReference>
<dbReference type="InterPro" id="IPR050078">
    <property type="entry name" value="Ribosomal_L11_MeTrfase_PrmA"/>
</dbReference>
<evidence type="ECO:0000256" key="2">
    <source>
        <dbReference type="ARBA" id="ARBA00022490"/>
    </source>
</evidence>
<accession>A0ABP9KVE5</accession>
<feature type="binding site" evidence="6">
    <location>
        <position position="166"/>
    </location>
    <ligand>
        <name>S-adenosyl-L-methionine</name>
        <dbReference type="ChEBI" id="CHEBI:59789"/>
    </ligand>
</feature>
<evidence type="ECO:0000256" key="6">
    <source>
        <dbReference type="HAMAP-Rule" id="MF_00735"/>
    </source>
</evidence>
<evidence type="ECO:0000313" key="8">
    <source>
        <dbReference type="Proteomes" id="UP001499910"/>
    </source>
</evidence>
<comment type="caution">
    <text evidence="7">The sequence shown here is derived from an EMBL/GenBank/DDBJ whole genome shotgun (WGS) entry which is preliminary data.</text>
</comment>
<dbReference type="GO" id="GO:0005840">
    <property type="term" value="C:ribosome"/>
    <property type="evidence" value="ECO:0007669"/>
    <property type="project" value="UniProtKB-KW"/>
</dbReference>
<dbReference type="PANTHER" id="PTHR43648">
    <property type="entry name" value="ELECTRON TRANSFER FLAVOPROTEIN BETA SUBUNIT LYSINE METHYLTRANSFERASE"/>
    <property type="match status" value="1"/>
</dbReference>
<evidence type="ECO:0000313" key="7">
    <source>
        <dbReference type="EMBL" id="GAA5065021.1"/>
    </source>
</evidence>
<keyword evidence="4 6" id="KW-0808">Transferase</keyword>
<dbReference type="HAMAP" id="MF_00735">
    <property type="entry name" value="Methyltr_PrmA"/>
    <property type="match status" value="1"/>
</dbReference>
<keyword evidence="7" id="KW-0689">Ribosomal protein</keyword>
<organism evidence="7 8">
    <name type="scientific">[Roseibacterium] beibuensis</name>
    <dbReference type="NCBI Taxonomy" id="1193142"/>
    <lineage>
        <taxon>Bacteria</taxon>
        <taxon>Pseudomonadati</taxon>
        <taxon>Pseudomonadota</taxon>
        <taxon>Alphaproteobacteria</taxon>
        <taxon>Rhodobacterales</taxon>
        <taxon>Roseobacteraceae</taxon>
        <taxon>Roseicyclus</taxon>
    </lineage>
</organism>
<dbReference type="EMBL" id="BAABHW010000001">
    <property type="protein sequence ID" value="GAA5065021.1"/>
    <property type="molecule type" value="Genomic_DNA"/>
</dbReference>
<evidence type="ECO:0000256" key="1">
    <source>
        <dbReference type="ARBA" id="ARBA00009741"/>
    </source>
</evidence>
<dbReference type="GO" id="GO:0032259">
    <property type="term" value="P:methylation"/>
    <property type="evidence" value="ECO:0007669"/>
    <property type="project" value="UniProtKB-KW"/>
</dbReference>
<proteinExistence type="inferred from homology"/>
<gene>
    <name evidence="6" type="primary">prmA</name>
    <name evidence="7" type="ORF">GCM10023209_02120</name>
</gene>
<dbReference type="Gene3D" id="3.40.50.150">
    <property type="entry name" value="Vaccinia Virus protein VP39"/>
    <property type="match status" value="1"/>
</dbReference>
<sequence>MQDTLKKGPAMPTFTALTTLPGKDKAEALGLALEGIVPEPTGIGVFEMEDGSGLWEIGAYFTESPDEVALALLAAAHGAQPFAVSELPETDWVAHVRRELHPVEAGRFYLYGSHDADKVPEASVPLLIEAAMAFGTGHHGTTKGCLEAYDALLAQGKVPGNVADIGCGTAVLAIAAAKTAPNPVIASDIDPVAVEVALANATANGVGDRMVCVEAAGFDHPDLAARAPFDLVFANILKGPLIDLAPAMAAHVAPGGHVILSGLLNEQADEVIAAYEVAGLSLFARSEIGEWTTLTMIA</sequence>